<dbReference type="Pfam" id="PF02129">
    <property type="entry name" value="Peptidase_S15"/>
    <property type="match status" value="1"/>
</dbReference>
<dbReference type="SMART" id="SM00939">
    <property type="entry name" value="PepX_C"/>
    <property type="match status" value="1"/>
</dbReference>
<feature type="chain" id="PRO_5046322925" evidence="2">
    <location>
        <begin position="30"/>
        <end position="607"/>
    </location>
</feature>
<dbReference type="InterPro" id="IPR013736">
    <property type="entry name" value="Xaa-Pro_dipept_C"/>
</dbReference>
<dbReference type="Gene3D" id="2.60.120.260">
    <property type="entry name" value="Galactose-binding domain-like"/>
    <property type="match status" value="1"/>
</dbReference>
<dbReference type="GO" id="GO:0016787">
    <property type="term" value="F:hydrolase activity"/>
    <property type="evidence" value="ECO:0007669"/>
    <property type="project" value="UniProtKB-KW"/>
</dbReference>
<accession>A0ABW5GYH3</accession>
<keyword evidence="5" id="KW-1185">Reference proteome</keyword>
<organism evidence="4 5">
    <name type="scientific">Amycolatopsis samaneae</name>
    <dbReference type="NCBI Taxonomy" id="664691"/>
    <lineage>
        <taxon>Bacteria</taxon>
        <taxon>Bacillati</taxon>
        <taxon>Actinomycetota</taxon>
        <taxon>Actinomycetes</taxon>
        <taxon>Pseudonocardiales</taxon>
        <taxon>Pseudonocardiaceae</taxon>
        <taxon>Amycolatopsis</taxon>
    </lineage>
</organism>
<dbReference type="Gene3D" id="3.40.50.1820">
    <property type="entry name" value="alpha/beta hydrolase"/>
    <property type="match status" value="2"/>
</dbReference>
<evidence type="ECO:0000256" key="2">
    <source>
        <dbReference type="SAM" id="SignalP"/>
    </source>
</evidence>
<comment type="caution">
    <text evidence="4">The sequence shown here is derived from an EMBL/GenBank/DDBJ whole genome shotgun (WGS) entry which is preliminary data.</text>
</comment>
<protein>
    <submittedName>
        <fullName evidence="4">CocE/NonD family hydrolase</fullName>
    </submittedName>
</protein>
<dbReference type="RefSeq" id="WP_345408729.1">
    <property type="nucleotide sequence ID" value="NZ_BAABHG010000030.1"/>
</dbReference>
<dbReference type="Pfam" id="PF08530">
    <property type="entry name" value="PepX_C"/>
    <property type="match status" value="1"/>
</dbReference>
<evidence type="ECO:0000313" key="4">
    <source>
        <dbReference type="EMBL" id="MFD2465617.1"/>
    </source>
</evidence>
<dbReference type="InterPro" id="IPR000383">
    <property type="entry name" value="Xaa-Pro-like_dom"/>
</dbReference>
<gene>
    <name evidence="4" type="ORF">ACFSYJ_43910</name>
</gene>
<name>A0ABW5GYH3_9PSEU</name>
<dbReference type="EMBL" id="JBHUKU010000035">
    <property type="protein sequence ID" value="MFD2465617.1"/>
    <property type="molecule type" value="Genomic_DNA"/>
</dbReference>
<dbReference type="SUPFAM" id="SSF53474">
    <property type="entry name" value="alpha/beta-Hydrolases"/>
    <property type="match status" value="1"/>
</dbReference>
<feature type="domain" description="Xaa-Pro dipeptidyl-peptidase C-terminal" evidence="3">
    <location>
        <begin position="344"/>
        <end position="602"/>
    </location>
</feature>
<dbReference type="Proteomes" id="UP001597419">
    <property type="component" value="Unassembled WGS sequence"/>
</dbReference>
<dbReference type="SUPFAM" id="SSF49785">
    <property type="entry name" value="Galactose-binding domain-like"/>
    <property type="match status" value="1"/>
</dbReference>
<reference evidence="5" key="1">
    <citation type="journal article" date="2019" name="Int. J. Syst. Evol. Microbiol.">
        <title>The Global Catalogue of Microorganisms (GCM) 10K type strain sequencing project: providing services to taxonomists for standard genome sequencing and annotation.</title>
        <authorList>
            <consortium name="The Broad Institute Genomics Platform"/>
            <consortium name="The Broad Institute Genome Sequencing Center for Infectious Disease"/>
            <person name="Wu L."/>
            <person name="Ma J."/>
        </authorList>
    </citation>
    <scope>NUCLEOTIDE SEQUENCE [LARGE SCALE GENOMIC DNA]</scope>
    <source>
        <strain evidence="5">CGMCC 4.7643</strain>
    </source>
</reference>
<sequence>MGRRTGFRILTIALVALATGTALSATASAAPFTLGEGVSQPVYSYEHAIRETAWVETGQDLDRDGRVDRVAADVIRPAEPAARGQRVPVIMDVSPYYACCGRGNEQQKKTYAPDGTPAQFPLYYDNYFVPRGYAVVLVDVGGTNRSSGCFDDVASGNAVVNWLNGRAKAFRTPWGAERADARWANGSVGAIGKSQDGATAIGMAASGVDGLKTIVPIAGVSSYYEVHNADGAPFGFPGGSQFTYNERAAKLCQPFEEENARRAGGNGDYNEYWRGQDYVARTDRVRASVFAVQGFQDVNVLPKQFGRWWESLNRHDVPRRAWLHQAAHVDPFDLQRALWVSTLHRWFDRWLLGVHNGIEHEPAIHVEHAPDRWSDERRWPPAGTHNRTLWTDRGPVPGLGALTARPGSGTATFTDDPALGASTWVTHPDQASPARALFGTGPFEAPARFAGEAAVTVRASVDRTSARLGATLVDYGPATVRDTAFPSMGVENLSTRSCWGASSAADSACYLDTGAKLATVDSRVIATGWADLGHFRSLWHGVPLTPGTAYTMTFSLGSLDYVVPAGHRLALVVGGTDADRFDPALPQPKPAVTLDLAGTSVSLPQAR</sequence>
<feature type="signal peptide" evidence="2">
    <location>
        <begin position="1"/>
        <end position="29"/>
    </location>
</feature>
<evidence type="ECO:0000256" key="1">
    <source>
        <dbReference type="ARBA" id="ARBA00022801"/>
    </source>
</evidence>
<proteinExistence type="predicted"/>
<dbReference type="InterPro" id="IPR008979">
    <property type="entry name" value="Galactose-bd-like_sf"/>
</dbReference>
<evidence type="ECO:0000313" key="5">
    <source>
        <dbReference type="Proteomes" id="UP001597419"/>
    </source>
</evidence>
<evidence type="ECO:0000259" key="3">
    <source>
        <dbReference type="SMART" id="SM00939"/>
    </source>
</evidence>
<dbReference type="InterPro" id="IPR029058">
    <property type="entry name" value="AB_hydrolase_fold"/>
</dbReference>
<keyword evidence="1 4" id="KW-0378">Hydrolase</keyword>
<keyword evidence="2" id="KW-0732">Signal</keyword>